<feature type="region of interest" description="Disordered" evidence="1">
    <location>
        <begin position="1"/>
        <end position="21"/>
    </location>
</feature>
<gene>
    <name evidence="2" type="ORF">CAUJ_LOCUS11691</name>
</gene>
<keyword evidence="3" id="KW-1185">Reference proteome</keyword>
<proteinExistence type="predicted"/>
<protein>
    <submittedName>
        <fullName evidence="2">Uncharacterized protein</fullName>
    </submittedName>
</protein>
<dbReference type="AlphaFoldDB" id="A0A8S1HL40"/>
<evidence type="ECO:0000313" key="3">
    <source>
        <dbReference type="Proteomes" id="UP000835052"/>
    </source>
</evidence>
<organism evidence="2 3">
    <name type="scientific">Caenorhabditis auriculariae</name>
    <dbReference type="NCBI Taxonomy" id="2777116"/>
    <lineage>
        <taxon>Eukaryota</taxon>
        <taxon>Metazoa</taxon>
        <taxon>Ecdysozoa</taxon>
        <taxon>Nematoda</taxon>
        <taxon>Chromadorea</taxon>
        <taxon>Rhabditida</taxon>
        <taxon>Rhabditina</taxon>
        <taxon>Rhabditomorpha</taxon>
        <taxon>Rhabditoidea</taxon>
        <taxon>Rhabditidae</taxon>
        <taxon>Peloderinae</taxon>
        <taxon>Caenorhabditis</taxon>
    </lineage>
</organism>
<evidence type="ECO:0000313" key="2">
    <source>
        <dbReference type="EMBL" id="CAD6195772.1"/>
    </source>
</evidence>
<accession>A0A8S1HL40</accession>
<comment type="caution">
    <text evidence="2">The sequence shown here is derived from an EMBL/GenBank/DDBJ whole genome shotgun (WGS) entry which is preliminary data.</text>
</comment>
<evidence type="ECO:0000256" key="1">
    <source>
        <dbReference type="SAM" id="MobiDB-lite"/>
    </source>
</evidence>
<dbReference type="EMBL" id="CAJGYM010000060">
    <property type="protein sequence ID" value="CAD6195772.1"/>
    <property type="molecule type" value="Genomic_DNA"/>
</dbReference>
<dbReference type="Proteomes" id="UP000835052">
    <property type="component" value="Unassembled WGS sequence"/>
</dbReference>
<reference evidence="2" key="1">
    <citation type="submission" date="2020-10" db="EMBL/GenBank/DDBJ databases">
        <authorList>
            <person name="Kikuchi T."/>
        </authorList>
    </citation>
    <scope>NUCLEOTIDE SEQUENCE</scope>
    <source>
        <strain evidence="2">NKZ352</strain>
    </source>
</reference>
<name>A0A8S1HL40_9PELO</name>
<sequence>MPRRVQDLDVEDRKMEADEEKKVPRMIDDGEKIEMKRVNGDGDDETPQKVKKKVVIQVEVSATIVLPWEVSFRQPAILSSFLPSLPPLCPVSL</sequence>